<organism evidence="2 3">
    <name type="scientific">Segatella copri</name>
    <dbReference type="NCBI Taxonomy" id="165179"/>
    <lineage>
        <taxon>Bacteria</taxon>
        <taxon>Pseudomonadati</taxon>
        <taxon>Bacteroidota</taxon>
        <taxon>Bacteroidia</taxon>
        <taxon>Bacteroidales</taxon>
        <taxon>Prevotellaceae</taxon>
        <taxon>Segatella</taxon>
    </lineage>
</organism>
<keyword evidence="1" id="KW-0812">Transmembrane</keyword>
<reference evidence="2" key="1">
    <citation type="submission" date="2022-07" db="EMBL/GenBank/DDBJ databases">
        <title>Prevotella copri.</title>
        <authorList>
            <person name="Yang C."/>
        </authorList>
    </citation>
    <scope>NUCLEOTIDE SEQUENCE</scope>
    <source>
        <strain evidence="2">HF2107</strain>
    </source>
</reference>
<evidence type="ECO:0000313" key="2">
    <source>
        <dbReference type="EMBL" id="MCP9562976.1"/>
    </source>
</evidence>
<comment type="caution">
    <text evidence="2">The sequence shown here is derived from an EMBL/GenBank/DDBJ whole genome shotgun (WGS) entry which is preliminary data.</text>
</comment>
<evidence type="ECO:0000256" key="1">
    <source>
        <dbReference type="SAM" id="Phobius"/>
    </source>
</evidence>
<dbReference type="Proteomes" id="UP001205531">
    <property type="component" value="Unassembled WGS sequence"/>
</dbReference>
<proteinExistence type="predicted"/>
<protein>
    <submittedName>
        <fullName evidence="2">Uncharacterized protein</fullName>
    </submittedName>
</protein>
<feature type="transmembrane region" description="Helical" evidence="1">
    <location>
        <begin position="149"/>
        <end position="168"/>
    </location>
</feature>
<name>A0AAW5IF69_9BACT</name>
<accession>A0AAW5IF69</accession>
<dbReference type="RefSeq" id="WP_254949736.1">
    <property type="nucleotide sequence ID" value="NZ_JANDWY010000001.1"/>
</dbReference>
<evidence type="ECO:0000313" key="3">
    <source>
        <dbReference type="Proteomes" id="UP001205531"/>
    </source>
</evidence>
<dbReference type="EMBL" id="JANDWZ010000001">
    <property type="protein sequence ID" value="MCP9562976.1"/>
    <property type="molecule type" value="Genomic_DNA"/>
</dbReference>
<keyword evidence="1" id="KW-1133">Transmembrane helix</keyword>
<gene>
    <name evidence="2" type="ORF">NNC64_00090</name>
</gene>
<keyword evidence="1" id="KW-0472">Membrane</keyword>
<sequence length="187" mass="20914">MKAILLENGIYIGVDTNVDKSLDDSKIQESKELVCCSNVYSSGETILFGGRVGVRYRSSSDWNLSVDGIKIKVLGYDTNYPYFANSFQNVVAYLNQMQQLGVDTFLANYKLSLEKTKVELTVICDKLEGELSVQENEGKAKLLAKLRGVIIEMIVILFALMVDVNVGLDNHNYVDAYNEIVNEYSVD</sequence>
<dbReference type="AlphaFoldDB" id="A0AAW5IF69"/>